<accession>A0A644ZUZ8</accession>
<name>A0A644ZUZ8_9ZZZZ</name>
<gene>
    <name evidence="1" type="ORF">SDC9_88069</name>
</gene>
<reference evidence="1" key="1">
    <citation type="submission" date="2019-08" db="EMBL/GenBank/DDBJ databases">
        <authorList>
            <person name="Kucharzyk K."/>
            <person name="Murdoch R.W."/>
            <person name="Higgins S."/>
            <person name="Loffler F."/>
        </authorList>
    </citation>
    <scope>NUCLEOTIDE SEQUENCE</scope>
</reference>
<protein>
    <submittedName>
        <fullName evidence="1">Uncharacterized protein</fullName>
    </submittedName>
</protein>
<dbReference type="EMBL" id="VSSQ01009363">
    <property type="protein sequence ID" value="MPM41414.1"/>
    <property type="molecule type" value="Genomic_DNA"/>
</dbReference>
<proteinExistence type="predicted"/>
<dbReference type="AlphaFoldDB" id="A0A644ZUZ8"/>
<organism evidence="1">
    <name type="scientific">bioreactor metagenome</name>
    <dbReference type="NCBI Taxonomy" id="1076179"/>
    <lineage>
        <taxon>unclassified sequences</taxon>
        <taxon>metagenomes</taxon>
        <taxon>ecological metagenomes</taxon>
    </lineage>
</organism>
<sequence length="280" mass="30815">MKASHLDVHGGIHLAVHHAGLEGHIEFRPRDGGSAGAEGLVQDDLPFVHSPEFQSLEVFGGADFLLVIGEGEEAALLHGFEKVGTGPLEKLLFCPVPVPALIKEEVSGLVVVEHEGDCGCVNFREDRGNACKGSHVDDGLVHPLLRKQLHALFLVPELAVREKFHNHFAGGPFGHEFGEVFREKVNRVVFRIRRAVVGHLDLPGSLGPQRNRKAEHRNRKKHRIPSELHLHYLLQIDMRFFFRRNCGGSGSILPHFTFSVQTGTESLLLGAAGKSLFCTP</sequence>
<evidence type="ECO:0000313" key="1">
    <source>
        <dbReference type="EMBL" id="MPM41414.1"/>
    </source>
</evidence>
<comment type="caution">
    <text evidence="1">The sequence shown here is derived from an EMBL/GenBank/DDBJ whole genome shotgun (WGS) entry which is preliminary data.</text>
</comment>